<protein>
    <recommendedName>
        <fullName evidence="3">Pre-mRNA-splicing factor 18</fullName>
    </recommendedName>
</protein>
<dbReference type="Gene3D" id="1.20.940.10">
    <property type="entry name" value="Functional domain of the splicing factor Prp18"/>
    <property type="match status" value="1"/>
</dbReference>
<evidence type="ECO:0000256" key="7">
    <source>
        <dbReference type="ARBA" id="ARBA00023242"/>
    </source>
</evidence>
<evidence type="ECO:0000259" key="9">
    <source>
        <dbReference type="SMART" id="SM00500"/>
    </source>
</evidence>
<reference evidence="10" key="2">
    <citation type="submission" date="2014-06" db="EMBL/GenBank/DDBJ databases">
        <title>The complete genome of Blastobotrys (Arxula) adeninivorans LS3 - a yeast of biotechnological interest.</title>
        <authorList>
            <person name="Kunze G."/>
            <person name="Gaillardin C."/>
            <person name="Czernicka M."/>
            <person name="Durrens P."/>
            <person name="Martin T."/>
            <person name="Boer E."/>
            <person name="Gabaldon T."/>
            <person name="Cruz J."/>
            <person name="Talla E."/>
            <person name="Marck C."/>
            <person name="Goffeau A."/>
            <person name="Barbe V."/>
            <person name="Baret P."/>
            <person name="Baronian K."/>
            <person name="Beier S."/>
            <person name="Bleykasten C."/>
            <person name="Bode R."/>
            <person name="Casaregola S."/>
            <person name="Despons L."/>
            <person name="Fairhead C."/>
            <person name="Giersberg M."/>
            <person name="Gierski P."/>
            <person name="Hahnel U."/>
            <person name="Hartmann A."/>
            <person name="Jankowska D."/>
            <person name="Jubin C."/>
            <person name="Jung P."/>
            <person name="Lafontaine I."/>
            <person name="Leh-Louis V."/>
            <person name="Lemaire M."/>
            <person name="Marcet-Houben M."/>
            <person name="Mascher M."/>
            <person name="Morel G."/>
            <person name="Richard G.-F."/>
            <person name="Riechen J."/>
            <person name="Sacerdot C."/>
            <person name="Sarkar A."/>
            <person name="Savel G."/>
            <person name="Schacherer J."/>
            <person name="Sherman D."/>
            <person name="Straub M.-L."/>
            <person name="Stein N."/>
            <person name="Thierry A."/>
            <person name="Trautwein-Schult A."/>
            <person name="Westhof E."/>
            <person name="Worch S."/>
            <person name="Dujon B."/>
            <person name="Souciet J.-L."/>
            <person name="Wincker P."/>
            <person name="Scholz U."/>
            <person name="Neuveglise N."/>
        </authorList>
    </citation>
    <scope>NUCLEOTIDE SEQUENCE</scope>
    <source>
        <strain evidence="10">LS3</strain>
    </source>
</reference>
<evidence type="ECO:0000256" key="1">
    <source>
        <dbReference type="ARBA" id="ARBA00004123"/>
    </source>
</evidence>
<dbReference type="GO" id="GO:0071021">
    <property type="term" value="C:U2-type post-spliceosomal complex"/>
    <property type="evidence" value="ECO:0007669"/>
    <property type="project" value="TreeGrafter"/>
</dbReference>
<dbReference type="InterPro" id="IPR004098">
    <property type="entry name" value="Prp18"/>
</dbReference>
<accession>A0A060SWP7</accession>
<evidence type="ECO:0000256" key="5">
    <source>
        <dbReference type="ARBA" id="ARBA00022728"/>
    </source>
</evidence>
<keyword evidence="6" id="KW-0508">mRNA splicing</keyword>
<dbReference type="SMART" id="SM00500">
    <property type="entry name" value="SFM"/>
    <property type="match status" value="1"/>
</dbReference>
<organism evidence="10">
    <name type="scientific">Blastobotrys adeninivorans</name>
    <name type="common">Yeast</name>
    <name type="synonym">Arxula adeninivorans</name>
    <dbReference type="NCBI Taxonomy" id="409370"/>
    <lineage>
        <taxon>Eukaryota</taxon>
        <taxon>Fungi</taxon>
        <taxon>Dikarya</taxon>
        <taxon>Ascomycota</taxon>
        <taxon>Saccharomycotina</taxon>
        <taxon>Dipodascomycetes</taxon>
        <taxon>Dipodascales</taxon>
        <taxon>Trichomonascaceae</taxon>
        <taxon>Blastobotrys</taxon>
    </lineage>
</organism>
<feature type="compositionally biased region" description="Basic and acidic residues" evidence="8">
    <location>
        <begin position="36"/>
        <end position="71"/>
    </location>
</feature>
<dbReference type="PANTHER" id="PTHR13007:SF19">
    <property type="entry name" value="PRE-MRNA-SPLICING FACTOR 18"/>
    <property type="match status" value="1"/>
</dbReference>
<dbReference type="Pfam" id="PF08799">
    <property type="entry name" value="PRP4"/>
    <property type="match status" value="1"/>
</dbReference>
<name>A0A060SWP7_BLAAD</name>
<dbReference type="GO" id="GO:0000350">
    <property type="term" value="P:generation of catalytic spliceosome for second transesterification step"/>
    <property type="evidence" value="ECO:0007669"/>
    <property type="project" value="TreeGrafter"/>
</dbReference>
<gene>
    <name evidence="10" type="ORF">GNLVRS02_ARAD1A06908g</name>
</gene>
<proteinExistence type="inferred from homology"/>
<dbReference type="EMBL" id="HG937691">
    <property type="protein sequence ID" value="CDP33325.1"/>
    <property type="molecule type" value="Genomic_DNA"/>
</dbReference>
<evidence type="ECO:0000256" key="2">
    <source>
        <dbReference type="ARBA" id="ARBA00008137"/>
    </source>
</evidence>
<dbReference type="AlphaFoldDB" id="A0A060SWP7"/>
<comment type="similarity">
    <text evidence="2">Belongs to the PRP18 family.</text>
</comment>
<reference evidence="10" key="1">
    <citation type="submission" date="2014-02" db="EMBL/GenBank/DDBJ databases">
        <authorList>
            <person name="Genoscope - CEA"/>
        </authorList>
    </citation>
    <scope>NUCLEOTIDE SEQUENCE</scope>
    <source>
        <strain evidence="10">LS3</strain>
    </source>
</reference>
<dbReference type="SUPFAM" id="SSF158230">
    <property type="entry name" value="PRP4-like"/>
    <property type="match status" value="1"/>
</dbReference>
<dbReference type="InterPro" id="IPR039979">
    <property type="entry name" value="PRPF18"/>
</dbReference>
<keyword evidence="4" id="KW-0507">mRNA processing</keyword>
<evidence type="ECO:0000256" key="6">
    <source>
        <dbReference type="ARBA" id="ARBA00023187"/>
    </source>
</evidence>
<sequence length="310" mass="36393">MDFSALLAKEIAKKRAEAGEGAQSKQINRGQLAKQQEQEYWREQEEARQRKEQREKRKREQEEQEREELRIKREKLRKRSAKNDDSNAGTDSDSPVPVKEVIDELRQLSEPVTLFGESDNDRFKRLQKIKRRKEIERIRAEEKKREEGVEFEIDPQDIRDNVEKVNLQVRAYLRYLLALWKEVLERNMAKDDDSDGGLEILHQTEDEVEILLNRMRDKKLEPTVVTSVSTMLHYIQQKNYRLANDSYIKMSIGTAAWPVGIVSVGLHDRAPEERFSGGNDDAQIMKDESTRRWLTAVKRLLTFAEKNKLA</sequence>
<comment type="subcellular location">
    <subcellularLocation>
        <location evidence="1">Nucleus</location>
    </subcellularLocation>
</comment>
<dbReference type="GO" id="GO:0046540">
    <property type="term" value="C:U4/U6 x U5 tri-snRNP complex"/>
    <property type="evidence" value="ECO:0007669"/>
    <property type="project" value="TreeGrafter"/>
</dbReference>
<feature type="domain" description="Pre-mRNA processing factor 4 (PRP4)-like" evidence="9">
    <location>
        <begin position="96"/>
        <end position="145"/>
    </location>
</feature>
<dbReference type="GO" id="GO:0005682">
    <property type="term" value="C:U5 snRNP"/>
    <property type="evidence" value="ECO:0007669"/>
    <property type="project" value="TreeGrafter"/>
</dbReference>
<dbReference type="PhylomeDB" id="A0A060SWP7"/>
<keyword evidence="7" id="KW-0539">Nucleus</keyword>
<evidence type="ECO:0000256" key="8">
    <source>
        <dbReference type="SAM" id="MobiDB-lite"/>
    </source>
</evidence>
<dbReference type="Pfam" id="PF02840">
    <property type="entry name" value="Prp18"/>
    <property type="match status" value="1"/>
</dbReference>
<feature type="region of interest" description="Disordered" evidence="8">
    <location>
        <begin position="14"/>
        <end position="97"/>
    </location>
</feature>
<dbReference type="PANTHER" id="PTHR13007">
    <property type="entry name" value="PRE-MRNA SPLICING FACTOR-RELATED"/>
    <property type="match status" value="1"/>
</dbReference>
<evidence type="ECO:0000313" key="10">
    <source>
        <dbReference type="EMBL" id="CDP33325.1"/>
    </source>
</evidence>
<dbReference type="InterPro" id="IPR036285">
    <property type="entry name" value="PRP4-like_sf"/>
</dbReference>
<evidence type="ECO:0000256" key="3">
    <source>
        <dbReference type="ARBA" id="ARBA00018242"/>
    </source>
</evidence>
<evidence type="ECO:0000256" key="4">
    <source>
        <dbReference type="ARBA" id="ARBA00022664"/>
    </source>
</evidence>
<keyword evidence="5" id="KW-0747">Spliceosome</keyword>
<dbReference type="InterPro" id="IPR014906">
    <property type="entry name" value="PRP4-like"/>
</dbReference>
<dbReference type="SUPFAM" id="SSF47938">
    <property type="entry name" value="Functional domain of the splicing factor Prp18"/>
    <property type="match status" value="1"/>
</dbReference>